<feature type="region of interest" description="Disordered" evidence="1">
    <location>
        <begin position="75"/>
        <end position="184"/>
    </location>
</feature>
<dbReference type="PANTHER" id="PTHR36826:SF1">
    <property type="entry name" value="PROTEIN ECM13"/>
    <property type="match status" value="1"/>
</dbReference>
<name>A0A642VCF0_9ASCO</name>
<dbReference type="VEuPathDB" id="FungiDB:TRICI_001449"/>
<evidence type="ECO:0000313" key="2">
    <source>
        <dbReference type="EMBL" id="KAA8916405.1"/>
    </source>
</evidence>
<accession>A0A642VCF0</accession>
<protein>
    <submittedName>
        <fullName evidence="2">Uncharacterized protein</fullName>
    </submittedName>
</protein>
<dbReference type="PANTHER" id="PTHR36826">
    <property type="entry name" value="PROTEIN ECM13"/>
    <property type="match status" value="1"/>
</dbReference>
<sequence length="184" mass="21010">MILSEQYRLVSQAKSKLTREARRMDPDLRVLVVHANVLDGLMEEIQRGREQRKNPQNHSVHFDDSIETQKAAAIATQSNSDDYDYYSDSDSSSEEEDSDSDYDEYEDDEEEEIAIAYTTNNKSCQQMPILEEEEVLPHLTYSSESEDEDDDSPEEDNAPFHTSTTSIQKVQKVHLSSAQPLEVA</sequence>
<feature type="compositionally biased region" description="Polar residues" evidence="1">
    <location>
        <begin position="160"/>
        <end position="184"/>
    </location>
</feature>
<proteinExistence type="predicted"/>
<keyword evidence="3" id="KW-1185">Reference proteome</keyword>
<feature type="compositionally biased region" description="Acidic residues" evidence="1">
    <location>
        <begin position="144"/>
        <end position="157"/>
    </location>
</feature>
<feature type="compositionally biased region" description="Acidic residues" evidence="1">
    <location>
        <begin position="81"/>
        <end position="113"/>
    </location>
</feature>
<comment type="caution">
    <text evidence="2">The sequence shown here is derived from an EMBL/GenBank/DDBJ whole genome shotgun (WGS) entry which is preliminary data.</text>
</comment>
<evidence type="ECO:0000256" key="1">
    <source>
        <dbReference type="SAM" id="MobiDB-lite"/>
    </source>
</evidence>
<dbReference type="AlphaFoldDB" id="A0A642VCF0"/>
<dbReference type="Proteomes" id="UP000761534">
    <property type="component" value="Unassembled WGS sequence"/>
</dbReference>
<gene>
    <name evidence="2" type="ORF">TRICI_001449</name>
</gene>
<dbReference type="InterPro" id="IPR037738">
    <property type="entry name" value="Ecm13-like"/>
</dbReference>
<feature type="compositionally biased region" description="Polar residues" evidence="1">
    <location>
        <begin position="117"/>
        <end position="126"/>
    </location>
</feature>
<evidence type="ECO:0000313" key="3">
    <source>
        <dbReference type="Proteomes" id="UP000761534"/>
    </source>
</evidence>
<organism evidence="2 3">
    <name type="scientific">Trichomonascus ciferrii</name>
    <dbReference type="NCBI Taxonomy" id="44093"/>
    <lineage>
        <taxon>Eukaryota</taxon>
        <taxon>Fungi</taxon>
        <taxon>Dikarya</taxon>
        <taxon>Ascomycota</taxon>
        <taxon>Saccharomycotina</taxon>
        <taxon>Dipodascomycetes</taxon>
        <taxon>Dipodascales</taxon>
        <taxon>Trichomonascaceae</taxon>
        <taxon>Trichomonascus</taxon>
        <taxon>Trichomonascus ciferrii complex</taxon>
    </lineage>
</organism>
<reference evidence="2" key="1">
    <citation type="journal article" date="2019" name="G3 (Bethesda)">
        <title>Genome Assemblies of Two Rare Opportunistic Yeast Pathogens: Diutina rugosa (syn. Candida rugosa) and Trichomonascus ciferrii (syn. Candida ciferrii).</title>
        <authorList>
            <person name="Mixao V."/>
            <person name="Saus E."/>
            <person name="Hansen A.P."/>
            <person name="Lass-Florl C."/>
            <person name="Gabaldon T."/>
        </authorList>
    </citation>
    <scope>NUCLEOTIDE SEQUENCE</scope>
    <source>
        <strain evidence="2">CBS 4856</strain>
    </source>
</reference>
<dbReference type="EMBL" id="SWFS01000101">
    <property type="protein sequence ID" value="KAA8916405.1"/>
    <property type="molecule type" value="Genomic_DNA"/>
</dbReference>
<dbReference type="OrthoDB" id="5431245at2759"/>